<evidence type="ECO:0000313" key="1">
    <source>
        <dbReference type="EMBL" id="TNN04848.1"/>
    </source>
</evidence>
<accession>A0A4Z2CKU6</accession>
<name>A0A4Z2CKU6_SCHJA</name>
<gene>
    <name evidence="1" type="ORF">EWB00_010370</name>
</gene>
<dbReference type="OrthoDB" id="6258835at2759"/>
<keyword evidence="2" id="KW-1185">Reference proteome</keyword>
<comment type="caution">
    <text evidence="1">The sequence shown here is derived from an EMBL/GenBank/DDBJ whole genome shotgun (WGS) entry which is preliminary data.</text>
</comment>
<dbReference type="EMBL" id="SKCS01000786">
    <property type="protein sequence ID" value="TNN04848.1"/>
    <property type="molecule type" value="Genomic_DNA"/>
</dbReference>
<dbReference type="AlphaFoldDB" id="A0A4Z2CKU6"/>
<evidence type="ECO:0000313" key="2">
    <source>
        <dbReference type="Proteomes" id="UP000311919"/>
    </source>
</evidence>
<reference evidence="1 2" key="1">
    <citation type="submission" date="2019-03" db="EMBL/GenBank/DDBJ databases">
        <title>An improved genome assembly of the fluke Schistosoma japonicum.</title>
        <authorList>
            <person name="Hu W."/>
            <person name="Luo F."/>
            <person name="Yin M."/>
            <person name="Mo X."/>
            <person name="Sun C."/>
            <person name="Wu Q."/>
            <person name="Zhu B."/>
            <person name="Xiang M."/>
            <person name="Wang J."/>
            <person name="Wang Y."/>
            <person name="Zhang T."/>
            <person name="Xu B."/>
            <person name="Zheng H."/>
            <person name="Feng Z."/>
        </authorList>
    </citation>
    <scope>NUCLEOTIDE SEQUENCE [LARGE SCALE GENOMIC DNA]</scope>
    <source>
        <strain evidence="1">HuSjv2</strain>
        <tissue evidence="1">Worms</tissue>
    </source>
</reference>
<dbReference type="InterPro" id="IPR042089">
    <property type="entry name" value="Peptidase_M13_dom_2"/>
</dbReference>
<proteinExistence type="predicted"/>
<dbReference type="Gene3D" id="1.10.1380.10">
    <property type="entry name" value="Neutral endopeptidase , domain2"/>
    <property type="match status" value="1"/>
</dbReference>
<dbReference type="Proteomes" id="UP000311919">
    <property type="component" value="Unassembled WGS sequence"/>
</dbReference>
<protein>
    <submittedName>
        <fullName evidence="1">Endothelin-converting enzyme</fullName>
    </submittedName>
</protein>
<organism evidence="1 2">
    <name type="scientific">Schistosoma japonicum</name>
    <name type="common">Blood fluke</name>
    <dbReference type="NCBI Taxonomy" id="6182"/>
    <lineage>
        <taxon>Eukaryota</taxon>
        <taxon>Metazoa</taxon>
        <taxon>Spiralia</taxon>
        <taxon>Lophotrochozoa</taxon>
        <taxon>Platyhelminthes</taxon>
        <taxon>Trematoda</taxon>
        <taxon>Digenea</taxon>
        <taxon>Strigeidida</taxon>
        <taxon>Schistosomatoidea</taxon>
        <taxon>Schistosomatidae</taxon>
        <taxon>Schistosoma</taxon>
    </lineage>
</organism>
<sequence length="188" mass="21991">MPSTQQIDGAPNIENMDLTDFCLPAIMQFGYSLLFSIDIDPRARSINISPGSLWFDLTTDKTQCKKDKEKFSNAASNLGILESHKTEIEAAFQMRKNLSRKNEDPKSSQSQEFKKNTTLKELNSICPEIRWRSVFAKVFKEVEYEDYEGLPITIEREEQLKQRCKQHASALQTDRKYIMHWFYVKFLY</sequence>